<comment type="caution">
    <text evidence="2">The sequence shown here is derived from an EMBL/GenBank/DDBJ whole genome shotgun (WGS) entry which is preliminary data.</text>
</comment>
<dbReference type="EMBL" id="JBHTLK010000238">
    <property type="protein sequence ID" value="MFD1151432.1"/>
    <property type="molecule type" value="Genomic_DNA"/>
</dbReference>
<evidence type="ECO:0000313" key="2">
    <source>
        <dbReference type="EMBL" id="MFD1151432.1"/>
    </source>
</evidence>
<feature type="domain" description="DUF1330" evidence="1">
    <location>
        <begin position="2"/>
        <end position="95"/>
    </location>
</feature>
<dbReference type="InterPro" id="IPR010753">
    <property type="entry name" value="DUF1330"/>
</dbReference>
<protein>
    <submittedName>
        <fullName evidence="2">DUF1330 domain-containing protein</fullName>
    </submittedName>
</protein>
<dbReference type="Gene3D" id="3.30.70.100">
    <property type="match status" value="1"/>
</dbReference>
<dbReference type="Pfam" id="PF07045">
    <property type="entry name" value="DUF1330"/>
    <property type="match status" value="1"/>
</dbReference>
<sequence>MSAYMVIDIHPTDAEAMAEYAAGALPILERFGGRVVAFDPRPVPLEGEWSPTQVIIVEFADKDAVRAYLDSSDYRPWKAIRQSASLGRSVAVDGVPA</sequence>
<dbReference type="RefSeq" id="WP_380728431.1">
    <property type="nucleotide sequence ID" value="NZ_JBHTLK010000238.1"/>
</dbReference>
<proteinExistence type="predicted"/>
<dbReference type="SUPFAM" id="SSF54909">
    <property type="entry name" value="Dimeric alpha+beta barrel"/>
    <property type="match status" value="1"/>
</dbReference>
<accession>A0ABW3R2Y9</accession>
<evidence type="ECO:0000313" key="3">
    <source>
        <dbReference type="Proteomes" id="UP001597168"/>
    </source>
</evidence>
<keyword evidence="3" id="KW-1185">Reference proteome</keyword>
<dbReference type="InterPro" id="IPR011008">
    <property type="entry name" value="Dimeric_a/b-barrel"/>
</dbReference>
<dbReference type="PANTHER" id="PTHR41521">
    <property type="match status" value="1"/>
</dbReference>
<name>A0ABW3R2Y9_9PSEU</name>
<evidence type="ECO:0000259" key="1">
    <source>
        <dbReference type="Pfam" id="PF07045"/>
    </source>
</evidence>
<reference evidence="3" key="1">
    <citation type="journal article" date="2019" name="Int. J. Syst. Evol. Microbiol.">
        <title>The Global Catalogue of Microorganisms (GCM) 10K type strain sequencing project: providing services to taxonomists for standard genome sequencing and annotation.</title>
        <authorList>
            <consortium name="The Broad Institute Genomics Platform"/>
            <consortium name="The Broad Institute Genome Sequencing Center for Infectious Disease"/>
            <person name="Wu L."/>
            <person name="Ma J."/>
        </authorList>
    </citation>
    <scope>NUCLEOTIDE SEQUENCE [LARGE SCALE GENOMIC DNA]</scope>
    <source>
        <strain evidence="3">CCUG 60214</strain>
    </source>
</reference>
<gene>
    <name evidence="2" type="ORF">ACFQ3T_30240</name>
</gene>
<dbReference type="PANTHER" id="PTHR41521:SF4">
    <property type="entry name" value="BLR0684 PROTEIN"/>
    <property type="match status" value="1"/>
</dbReference>
<dbReference type="Proteomes" id="UP001597168">
    <property type="component" value="Unassembled WGS sequence"/>
</dbReference>
<organism evidence="2 3">
    <name type="scientific">Saccharothrix hoggarensis</name>
    <dbReference type="NCBI Taxonomy" id="913853"/>
    <lineage>
        <taxon>Bacteria</taxon>
        <taxon>Bacillati</taxon>
        <taxon>Actinomycetota</taxon>
        <taxon>Actinomycetes</taxon>
        <taxon>Pseudonocardiales</taxon>
        <taxon>Pseudonocardiaceae</taxon>
        <taxon>Saccharothrix</taxon>
    </lineage>
</organism>